<dbReference type="Gene3D" id="3.30.40.10">
    <property type="entry name" value="Zinc/RING finger domain, C3HC4 (zinc finger)"/>
    <property type="match status" value="1"/>
</dbReference>
<dbReference type="FunFam" id="2.60.120.920:FF:000004">
    <property type="entry name" value="Butyrophilin subfamily 1 member A1"/>
    <property type="match status" value="1"/>
</dbReference>
<dbReference type="PRINTS" id="PR01407">
    <property type="entry name" value="BUTYPHLNCDUF"/>
</dbReference>
<dbReference type="PROSITE" id="PS50089">
    <property type="entry name" value="ZF_RING_2"/>
    <property type="match status" value="1"/>
</dbReference>
<evidence type="ECO:0000259" key="8">
    <source>
        <dbReference type="PROSITE" id="PS50089"/>
    </source>
</evidence>
<dbReference type="PROSITE" id="PS00518">
    <property type="entry name" value="ZF_RING_1"/>
    <property type="match status" value="1"/>
</dbReference>
<dbReference type="InterPro" id="IPR013083">
    <property type="entry name" value="Znf_RING/FYVE/PHD"/>
</dbReference>
<comment type="subcellular location">
    <subcellularLocation>
        <location evidence="1">Cytoplasm</location>
    </subcellularLocation>
</comment>
<evidence type="ECO:0000313" key="11">
    <source>
        <dbReference type="Proteomes" id="UP000594220"/>
    </source>
</evidence>
<evidence type="ECO:0000313" key="10">
    <source>
        <dbReference type="Ensembl" id="ENSCPRP00005007390.1"/>
    </source>
</evidence>
<evidence type="ECO:0000256" key="4">
    <source>
        <dbReference type="ARBA" id="ARBA00022723"/>
    </source>
</evidence>
<dbReference type="Pfam" id="PF13765">
    <property type="entry name" value="PRY"/>
    <property type="match status" value="1"/>
</dbReference>
<accession>A0A7M4EBY8</accession>
<name>A0A7M4EBY8_CROPO</name>
<keyword evidence="5 7" id="KW-0863">Zinc-finger</keyword>
<protein>
    <submittedName>
        <fullName evidence="10">Zinc finger protein RFP-like</fullName>
    </submittedName>
</protein>
<dbReference type="AlphaFoldDB" id="A0A7M4EBY8"/>
<dbReference type="CDD" id="cd12888">
    <property type="entry name" value="SPRY_PRY_TRIM7_like"/>
    <property type="match status" value="1"/>
</dbReference>
<dbReference type="InterPro" id="IPR017907">
    <property type="entry name" value="Znf_RING_CS"/>
</dbReference>
<dbReference type="InterPro" id="IPR006574">
    <property type="entry name" value="PRY"/>
</dbReference>
<gene>
    <name evidence="10" type="primary">LOC109308809</name>
</gene>
<dbReference type="CDD" id="cd16594">
    <property type="entry name" value="RING-HC_TRIM7-like_C-IV"/>
    <property type="match status" value="1"/>
</dbReference>
<dbReference type="SUPFAM" id="SSF57850">
    <property type="entry name" value="RING/U-box"/>
    <property type="match status" value="1"/>
</dbReference>
<dbReference type="SMART" id="SM00589">
    <property type="entry name" value="PRY"/>
    <property type="match status" value="1"/>
</dbReference>
<dbReference type="Gene3D" id="3.30.160.60">
    <property type="entry name" value="Classic Zinc Finger"/>
    <property type="match status" value="1"/>
</dbReference>
<dbReference type="GO" id="GO:0005737">
    <property type="term" value="C:cytoplasm"/>
    <property type="evidence" value="ECO:0007669"/>
    <property type="project" value="UniProtKB-SubCell"/>
</dbReference>
<reference evidence="10" key="2">
    <citation type="submission" date="2025-09" db="UniProtKB">
        <authorList>
            <consortium name="Ensembl"/>
        </authorList>
    </citation>
    <scope>IDENTIFICATION</scope>
</reference>
<dbReference type="SMART" id="SM00184">
    <property type="entry name" value="RING"/>
    <property type="match status" value="1"/>
</dbReference>
<dbReference type="PROSITE" id="PS50188">
    <property type="entry name" value="B302_SPRY"/>
    <property type="match status" value="1"/>
</dbReference>
<comment type="similarity">
    <text evidence="2">Belongs to the TRIM/RBCC family.</text>
</comment>
<dbReference type="Gene3D" id="2.60.120.920">
    <property type="match status" value="1"/>
</dbReference>
<feature type="domain" description="B30.2/SPRY" evidence="9">
    <location>
        <begin position="290"/>
        <end position="484"/>
    </location>
</feature>
<dbReference type="InterPro" id="IPR050143">
    <property type="entry name" value="TRIM/RBCC"/>
</dbReference>
<dbReference type="GeneTree" id="ENSGT01030000234669"/>
<evidence type="ECO:0000256" key="2">
    <source>
        <dbReference type="ARBA" id="ARBA00008518"/>
    </source>
</evidence>
<dbReference type="InterPro" id="IPR043136">
    <property type="entry name" value="B30.2/SPRY_sf"/>
</dbReference>
<evidence type="ECO:0000256" key="1">
    <source>
        <dbReference type="ARBA" id="ARBA00004496"/>
    </source>
</evidence>
<evidence type="ECO:0000256" key="7">
    <source>
        <dbReference type="PROSITE-ProRule" id="PRU00175"/>
    </source>
</evidence>
<dbReference type="InterPro" id="IPR003879">
    <property type="entry name" value="Butyrophylin_SPRY"/>
</dbReference>
<keyword evidence="6" id="KW-0862">Zinc</keyword>
<evidence type="ECO:0000256" key="5">
    <source>
        <dbReference type="ARBA" id="ARBA00022771"/>
    </source>
</evidence>
<evidence type="ECO:0000259" key="9">
    <source>
        <dbReference type="PROSITE" id="PS50188"/>
    </source>
</evidence>
<organism evidence="10 11">
    <name type="scientific">Crocodylus porosus</name>
    <name type="common">Saltwater crocodile</name>
    <name type="synonym">Estuarine crocodile</name>
    <dbReference type="NCBI Taxonomy" id="8502"/>
    <lineage>
        <taxon>Eukaryota</taxon>
        <taxon>Metazoa</taxon>
        <taxon>Chordata</taxon>
        <taxon>Craniata</taxon>
        <taxon>Vertebrata</taxon>
        <taxon>Euteleostomi</taxon>
        <taxon>Archelosauria</taxon>
        <taxon>Archosauria</taxon>
        <taxon>Crocodylia</taxon>
        <taxon>Longirostres</taxon>
        <taxon>Crocodylidae</taxon>
        <taxon>Crocodylus</taxon>
    </lineage>
</organism>
<dbReference type="Pfam" id="PF00622">
    <property type="entry name" value="SPRY"/>
    <property type="match status" value="1"/>
</dbReference>
<keyword evidence="11" id="KW-1185">Reference proteome</keyword>
<feature type="domain" description="RING-type" evidence="8">
    <location>
        <begin position="16"/>
        <end position="58"/>
    </location>
</feature>
<dbReference type="GO" id="GO:0008270">
    <property type="term" value="F:zinc ion binding"/>
    <property type="evidence" value="ECO:0007669"/>
    <property type="project" value="UniProtKB-KW"/>
</dbReference>
<dbReference type="InterPro" id="IPR001841">
    <property type="entry name" value="Znf_RING"/>
</dbReference>
<dbReference type="InterPro" id="IPR001870">
    <property type="entry name" value="B30.2/SPRY"/>
</dbReference>
<keyword evidence="4" id="KW-0479">Metal-binding</keyword>
<sequence>MAAESPLESLQDEATCSVCLEFFKDLQMLMDCGHNVCRACITQCWEGLVTDVCCPQCRQSFPQRNLSLKRQLEKGVEIAKQAPEGTKEQTAFGEPQEALKRLCTEDGSPICLVCDGSPAHPAPPGVPIEEAAQEYKACLKTLGEERDKLLQLKLSGEGRTQEYLKRTRTEKQKIVFEFQQLCRFLEEQERLLLAQLGKLEKDMEKVQGEKVTKISEEISRLSELITEVEGKCQRSSSDLLQEIRNTLSRCEKGKFQHPGELSSELGRRLWDFSQKTLILQEVLRQFKDTLISGLKKTRGDMQETYTNVKVTLNPDTANPWLLLSDDRKSVRLADAQQDLPNNPQRFDLFECVLGREGFTSGRHFWEVQVGQGEAWAVGVARESVRRKGLINFNPEGGIWAVQLWLGQFRALTAPDRTPLPLGRVPSRVRVCLDCAGGRVSFLDADTEALIFTFPPASFAEERIHPWLWVGPGVFLGTSELKLCH</sequence>
<dbReference type="Pfam" id="PF00097">
    <property type="entry name" value="zf-C3HC4"/>
    <property type="match status" value="1"/>
</dbReference>
<dbReference type="SUPFAM" id="SSF57845">
    <property type="entry name" value="B-box zinc-binding domain"/>
    <property type="match status" value="1"/>
</dbReference>
<dbReference type="InterPro" id="IPR018957">
    <property type="entry name" value="Znf_C3HC4_RING-type"/>
</dbReference>
<proteinExistence type="inferred from homology"/>
<reference evidence="10" key="1">
    <citation type="submission" date="2025-08" db="UniProtKB">
        <authorList>
            <consortium name="Ensembl"/>
        </authorList>
    </citation>
    <scope>IDENTIFICATION</scope>
</reference>
<dbReference type="Ensembl" id="ENSCPRT00005008650.1">
    <property type="protein sequence ID" value="ENSCPRP00005007390.1"/>
    <property type="gene ID" value="ENSCPRG00005005225.1"/>
</dbReference>
<dbReference type="OMA" id="SICVICH"/>
<dbReference type="PANTHER" id="PTHR24103">
    <property type="entry name" value="E3 UBIQUITIN-PROTEIN LIGASE TRIM"/>
    <property type="match status" value="1"/>
</dbReference>
<dbReference type="SUPFAM" id="SSF49899">
    <property type="entry name" value="Concanavalin A-like lectins/glucanases"/>
    <property type="match status" value="1"/>
</dbReference>
<evidence type="ECO:0000256" key="6">
    <source>
        <dbReference type="ARBA" id="ARBA00022833"/>
    </source>
</evidence>
<keyword evidence="3" id="KW-0963">Cytoplasm</keyword>
<dbReference type="Proteomes" id="UP000594220">
    <property type="component" value="Unplaced"/>
</dbReference>
<dbReference type="InterPro" id="IPR013320">
    <property type="entry name" value="ConA-like_dom_sf"/>
</dbReference>
<dbReference type="SMART" id="SM00449">
    <property type="entry name" value="SPRY"/>
    <property type="match status" value="1"/>
</dbReference>
<dbReference type="InterPro" id="IPR003877">
    <property type="entry name" value="SPRY_dom"/>
</dbReference>
<evidence type="ECO:0000256" key="3">
    <source>
        <dbReference type="ARBA" id="ARBA00022490"/>
    </source>
</evidence>